<dbReference type="eggNOG" id="COG0845">
    <property type="taxonomic scope" value="Bacteria"/>
</dbReference>
<dbReference type="EMBL" id="CP001998">
    <property type="protein sequence ID" value="ADE55601.1"/>
    <property type="molecule type" value="Genomic_DNA"/>
</dbReference>
<dbReference type="STRING" id="583355.Caka_2585"/>
<dbReference type="InterPro" id="IPR058792">
    <property type="entry name" value="Beta-barrel_RND_2"/>
</dbReference>
<dbReference type="AlphaFoldDB" id="D5EP91"/>
<keyword evidence="5" id="KW-1185">Reference proteome</keyword>
<evidence type="ECO:0000313" key="4">
    <source>
        <dbReference type="EMBL" id="ADE55601.1"/>
    </source>
</evidence>
<dbReference type="KEGG" id="caa:Caka_2585"/>
<evidence type="ECO:0000313" key="5">
    <source>
        <dbReference type="Proteomes" id="UP000000925"/>
    </source>
</evidence>
<dbReference type="SUPFAM" id="SSF111369">
    <property type="entry name" value="HlyD-like secretion proteins"/>
    <property type="match status" value="1"/>
</dbReference>
<dbReference type="OrthoDB" id="9806939at2"/>
<proteinExistence type="predicted"/>
<evidence type="ECO:0000256" key="1">
    <source>
        <dbReference type="ARBA" id="ARBA00004196"/>
    </source>
</evidence>
<evidence type="ECO:0000256" key="2">
    <source>
        <dbReference type="ARBA" id="ARBA00023054"/>
    </source>
</evidence>
<reference evidence="4 5" key="1">
    <citation type="journal article" date="2010" name="Stand. Genomic Sci.">
        <title>Complete genome sequence of Coraliomargarita akajimensis type strain (04OKA010-24).</title>
        <authorList>
            <person name="Mavromatis K."/>
            <person name="Abt B."/>
            <person name="Brambilla E."/>
            <person name="Lapidus A."/>
            <person name="Copeland A."/>
            <person name="Deshpande S."/>
            <person name="Nolan M."/>
            <person name="Lucas S."/>
            <person name="Tice H."/>
            <person name="Cheng J.F."/>
            <person name="Han C."/>
            <person name="Detter J.C."/>
            <person name="Woyke T."/>
            <person name="Goodwin L."/>
            <person name="Pitluck S."/>
            <person name="Held B."/>
            <person name="Brettin T."/>
            <person name="Tapia R."/>
            <person name="Ivanova N."/>
            <person name="Mikhailova N."/>
            <person name="Pati A."/>
            <person name="Liolios K."/>
            <person name="Chen A."/>
            <person name="Palaniappan K."/>
            <person name="Land M."/>
            <person name="Hauser L."/>
            <person name="Chang Y.J."/>
            <person name="Jeffries C.D."/>
            <person name="Rohde M."/>
            <person name="Goker M."/>
            <person name="Bristow J."/>
            <person name="Eisen J.A."/>
            <person name="Markowitz V."/>
            <person name="Hugenholtz P."/>
            <person name="Klenk H.P."/>
            <person name="Kyrpides N.C."/>
        </authorList>
    </citation>
    <scope>NUCLEOTIDE SEQUENCE [LARGE SCALE GENOMIC DNA]</scope>
    <source>
        <strain evidence="5">DSM 45221 / IAM 15411 / JCM 23193 / KCTC 12865</strain>
    </source>
</reference>
<name>D5EP91_CORAD</name>
<dbReference type="Gene3D" id="2.40.30.170">
    <property type="match status" value="1"/>
</dbReference>
<sequence>MMPVGSTEQASAVQRLLELQSRPRNDRTLQSYVTAVAELLHADAVQLIKATPDLSLLAGHVPSVEISNNLLTTVRNGVHLDPSQALLTKRFRFEQHQVHLIAQALKEGEWLLIWLRLPDDKRLEQVTQFAQLALSCMPRSAESALPSALESVADGASILEQLDHYVRTNCMAKRVYLGQQVRNGWKIHLPAQFDGKRSGPLLQILRRVFEGDAEAADVASIEGFKTAHRVHLTDTWCLVYVGEHDCHTVDGEWLTFYRAAFRLIETKPEHQGAGLASLLSKMRVRPWILLALFGLMAIPWPMSTRARVMLEPSMRRVIAAPFTGVLDVVHVEGGDRVEEGALLIEMEGRETLARLAEVEARLASVELSLARELESSNYAEATARRLEVQGLQHERELLRYYRDHLQLRAPMTGVVIANDLQRTEGVSVELGRPLLEIAPLQQMIASIEVDERDIALVADGMAVEVQLSAYPGVRYRSELSMIARRAEVRDGRTVFLAEAAVVNDSGILRPGMRGKAVIRGHSMPLAWHLFRKPWQMLQRWMF</sequence>
<dbReference type="Proteomes" id="UP000000925">
    <property type="component" value="Chromosome"/>
</dbReference>
<evidence type="ECO:0000259" key="3">
    <source>
        <dbReference type="Pfam" id="PF25954"/>
    </source>
</evidence>
<dbReference type="HOGENOM" id="CLU_502244_0_0_0"/>
<dbReference type="PANTHER" id="PTHR32347">
    <property type="entry name" value="EFFLUX SYSTEM COMPONENT YKNX-RELATED"/>
    <property type="match status" value="1"/>
</dbReference>
<comment type="subcellular location">
    <subcellularLocation>
        <location evidence="1">Cell envelope</location>
    </subcellularLocation>
</comment>
<dbReference type="GO" id="GO:0030313">
    <property type="term" value="C:cell envelope"/>
    <property type="evidence" value="ECO:0007669"/>
    <property type="project" value="UniProtKB-SubCell"/>
</dbReference>
<accession>D5EP91</accession>
<organism evidence="4 5">
    <name type="scientific">Coraliomargarita akajimensis (strain DSM 45221 / IAM 15411 / JCM 23193 / KCTC 12865 / 04OKA010-24)</name>
    <dbReference type="NCBI Taxonomy" id="583355"/>
    <lineage>
        <taxon>Bacteria</taxon>
        <taxon>Pseudomonadati</taxon>
        <taxon>Verrucomicrobiota</taxon>
        <taxon>Opitutia</taxon>
        <taxon>Puniceicoccales</taxon>
        <taxon>Coraliomargaritaceae</taxon>
        <taxon>Coraliomargarita</taxon>
    </lineage>
</organism>
<gene>
    <name evidence="4" type="ordered locus">Caka_2585</name>
</gene>
<dbReference type="Pfam" id="PF25954">
    <property type="entry name" value="Beta-barrel_RND_2"/>
    <property type="match status" value="1"/>
</dbReference>
<dbReference type="PANTHER" id="PTHR32347:SF23">
    <property type="entry name" value="BLL5650 PROTEIN"/>
    <property type="match status" value="1"/>
</dbReference>
<keyword evidence="2" id="KW-0175">Coiled coil</keyword>
<dbReference type="RefSeq" id="WP_013044323.1">
    <property type="nucleotide sequence ID" value="NC_014008.1"/>
</dbReference>
<dbReference type="Gene3D" id="2.40.50.100">
    <property type="match status" value="1"/>
</dbReference>
<dbReference type="InterPro" id="IPR050465">
    <property type="entry name" value="UPF0194_transport"/>
</dbReference>
<feature type="domain" description="CusB-like beta-barrel" evidence="3">
    <location>
        <begin position="447"/>
        <end position="519"/>
    </location>
</feature>
<protein>
    <recommendedName>
        <fullName evidence="3">CusB-like beta-barrel domain-containing protein</fullName>
    </recommendedName>
</protein>